<accession>D2U8Y9</accession>
<dbReference type="PANTHER" id="PTHR43235">
    <property type="entry name" value="GLUTAMINE AMIDOTRANSFERASE PB2B2.05-RELATED"/>
    <property type="match status" value="1"/>
</dbReference>
<dbReference type="InterPro" id="IPR029062">
    <property type="entry name" value="Class_I_gatase-like"/>
</dbReference>
<dbReference type="GO" id="GO:0016740">
    <property type="term" value="F:transferase activity"/>
    <property type="evidence" value="ECO:0007669"/>
    <property type="project" value="UniProtKB-KW"/>
</dbReference>
<dbReference type="Gene3D" id="3.40.50.880">
    <property type="match status" value="1"/>
</dbReference>
<comment type="pathway">
    <text evidence="4">Amine and polyamine degradation; putrescine degradation; 4-aminobutanoate from putrescine: step 4/4.</text>
</comment>
<dbReference type="STRING" id="380358.XALC_2095"/>
<dbReference type="InterPro" id="IPR044668">
    <property type="entry name" value="PuuD-like"/>
</dbReference>
<dbReference type="PROSITE" id="PS51273">
    <property type="entry name" value="GATASE_TYPE_1"/>
    <property type="match status" value="1"/>
</dbReference>
<protein>
    <recommendedName>
        <fullName evidence="5">gamma-glutamyl-gamma-aminobutyrate hydrolase</fullName>
        <ecNumber evidence="5">3.5.1.94</ecNumber>
    </recommendedName>
</protein>
<organism evidence="6 7">
    <name type="scientific">Xanthomonas albilineans (strain GPE PC73 / CFBP 7063)</name>
    <dbReference type="NCBI Taxonomy" id="380358"/>
    <lineage>
        <taxon>Bacteria</taxon>
        <taxon>Pseudomonadati</taxon>
        <taxon>Pseudomonadota</taxon>
        <taxon>Gammaproteobacteria</taxon>
        <taxon>Lysobacterales</taxon>
        <taxon>Lysobacteraceae</taxon>
        <taxon>Xanthomonas</taxon>
    </lineage>
</organism>
<proteinExistence type="inferred from homology"/>
<keyword evidence="7" id="KW-1185">Reference proteome</keyword>
<dbReference type="KEGG" id="xal:XALC_2095"/>
<reference evidence="6 7" key="1">
    <citation type="journal article" date="2009" name="BMC Genomics">
        <title>The complete genome sequence of Xanthomonas albilineans provides new insights into the reductive genome evolution of the xylem-limited Xanthomonadaceae.</title>
        <authorList>
            <person name="Pieretti I."/>
            <person name="Royer M."/>
            <person name="Barbe V."/>
            <person name="Carrere S."/>
            <person name="Koebnik R."/>
            <person name="Cociancich S."/>
            <person name="Couloux A."/>
            <person name="Darrasse A."/>
            <person name="Gouzy J."/>
            <person name="Jacques M.A."/>
            <person name="Lauber E."/>
            <person name="Manceau C."/>
            <person name="Mangenot S."/>
            <person name="Poussier S."/>
            <person name="Segurens B."/>
            <person name="Szurek B."/>
            <person name="Verdier V."/>
            <person name="Arlat M."/>
            <person name="Rott P."/>
        </authorList>
    </citation>
    <scope>NUCLEOTIDE SEQUENCE [LARGE SCALE GENOMIC DNA]</scope>
    <source>
        <strain evidence="7">GPE PC73 / CFBP 7063</strain>
    </source>
</reference>
<dbReference type="InterPro" id="IPR011697">
    <property type="entry name" value="Peptidase_C26"/>
</dbReference>
<dbReference type="PANTHER" id="PTHR43235:SF1">
    <property type="entry name" value="GLUTAMINE AMIDOTRANSFERASE PB2B2.05-RELATED"/>
    <property type="match status" value="1"/>
</dbReference>
<dbReference type="GO" id="GO:0033969">
    <property type="term" value="F:gamma-glutamyl-gamma-aminobutyrate hydrolase activity"/>
    <property type="evidence" value="ECO:0007669"/>
    <property type="project" value="UniProtKB-EC"/>
</dbReference>
<evidence type="ECO:0000256" key="4">
    <source>
        <dbReference type="ARBA" id="ARBA00060634"/>
    </source>
</evidence>
<dbReference type="RefSeq" id="WP_012916578.1">
    <property type="nucleotide sequence ID" value="NC_013722.1"/>
</dbReference>
<dbReference type="OrthoDB" id="9813383at2"/>
<dbReference type="GO" id="GO:0005829">
    <property type="term" value="C:cytosol"/>
    <property type="evidence" value="ECO:0007669"/>
    <property type="project" value="TreeGrafter"/>
</dbReference>
<dbReference type="GO" id="GO:0006598">
    <property type="term" value="P:polyamine catabolic process"/>
    <property type="evidence" value="ECO:0007669"/>
    <property type="project" value="TreeGrafter"/>
</dbReference>
<comment type="function">
    <text evidence="3">Involved in the breakdown of putrescine via hydrolysis of the gamma-glutamyl linkage of gamma-glutamyl-gamma-aminobutyrate.</text>
</comment>
<sequence length="252" mass="27127">MAVSPLVGLPTDCKLIGQQSFMAAGEKYARAAIDGAGVTPLLLPLLQPPIDARAWLSRLDGLLLTGAVSNIEPHHYSDEPSWPGNPHDPVRDANMLDLIPQAISMGLPILAICRGFQEVNVALGGTLHQKVHAQPGLLDHRENPQLPLETQFASAHEVTFSEGGWLEEIAGGARARVNSLHGQGVARLGGDLIVEALAPDGLIEAFRGVGPGFLLGVQWHPEWRVLDDAFYLGIFQFFGDACRHYAATRSKD</sequence>
<evidence type="ECO:0000313" key="6">
    <source>
        <dbReference type="EMBL" id="CBA16578.1"/>
    </source>
</evidence>
<dbReference type="Pfam" id="PF07722">
    <property type="entry name" value="Peptidase_C26"/>
    <property type="match status" value="1"/>
</dbReference>
<dbReference type="CDD" id="cd01745">
    <property type="entry name" value="GATase1_2"/>
    <property type="match status" value="1"/>
</dbReference>
<comment type="catalytic activity">
    <reaction evidence="2">
        <text>4-(gamma-L-glutamylamino)butanoate + H2O = 4-aminobutanoate + L-glutamate</text>
        <dbReference type="Rhea" id="RHEA:19737"/>
        <dbReference type="ChEBI" id="CHEBI:15377"/>
        <dbReference type="ChEBI" id="CHEBI:29985"/>
        <dbReference type="ChEBI" id="CHEBI:58800"/>
        <dbReference type="ChEBI" id="CHEBI:59888"/>
        <dbReference type="EC" id="3.5.1.94"/>
    </reaction>
</comment>
<evidence type="ECO:0000256" key="2">
    <source>
        <dbReference type="ARBA" id="ARBA00052718"/>
    </source>
</evidence>
<evidence type="ECO:0000313" key="7">
    <source>
        <dbReference type="Proteomes" id="UP000001890"/>
    </source>
</evidence>
<evidence type="ECO:0000256" key="1">
    <source>
        <dbReference type="ARBA" id="ARBA00011083"/>
    </source>
</evidence>
<name>D2U8Y9_XANAP</name>
<dbReference type="SUPFAM" id="SSF52317">
    <property type="entry name" value="Class I glutamine amidotransferase-like"/>
    <property type="match status" value="1"/>
</dbReference>
<keyword evidence="6" id="KW-0808">Transferase</keyword>
<dbReference type="AlphaFoldDB" id="D2U8Y9"/>
<dbReference type="FunFam" id="3.40.50.880:FF:000030">
    <property type="entry name" value="Gamma-glutamyl-gamma-aminobutyrate hydrolase PuuD"/>
    <property type="match status" value="1"/>
</dbReference>
<comment type="similarity">
    <text evidence="1">Belongs to the peptidase C26 family.</text>
</comment>
<dbReference type="GeneID" id="57877402"/>
<dbReference type="EC" id="3.5.1.94" evidence="5"/>
<dbReference type="eggNOG" id="COG2071">
    <property type="taxonomic scope" value="Bacteria"/>
</dbReference>
<gene>
    <name evidence="6" type="ordered locus">XALc_2095</name>
</gene>
<evidence type="ECO:0000256" key="3">
    <source>
        <dbReference type="ARBA" id="ARBA00055068"/>
    </source>
</evidence>
<keyword evidence="6" id="KW-0315">Glutamine amidotransferase</keyword>
<dbReference type="Proteomes" id="UP000001890">
    <property type="component" value="Chromosome"/>
</dbReference>
<dbReference type="EMBL" id="FP565176">
    <property type="protein sequence ID" value="CBA16578.1"/>
    <property type="molecule type" value="Genomic_DNA"/>
</dbReference>
<evidence type="ECO:0000256" key="5">
    <source>
        <dbReference type="ARBA" id="ARBA00066788"/>
    </source>
</evidence>
<dbReference type="PATRIC" id="fig|29447.3.peg.2061"/>